<sequence>MEKVKNVAAYIANALDEAKPIMEELRKIITDTVPQADEGISWNVPIYKYHGILVGFDVAKYHVSFGVDSLQEEDRKILKEKGYKTGKKTIQIKFDQEVPSEVIKKLILAQAEINELNSKG</sequence>
<feature type="domain" description="YdhG-like" evidence="1">
    <location>
        <begin position="19"/>
        <end position="108"/>
    </location>
</feature>
<proteinExistence type="predicted"/>
<dbReference type="KEGG" id="echi:FKX85_06125"/>
<dbReference type="AlphaFoldDB" id="A0A514CFN7"/>
<dbReference type="Gene3D" id="3.90.1150.200">
    <property type="match status" value="1"/>
</dbReference>
<dbReference type="Proteomes" id="UP000316614">
    <property type="component" value="Chromosome"/>
</dbReference>
<keyword evidence="3" id="KW-1185">Reference proteome</keyword>
<evidence type="ECO:0000313" key="2">
    <source>
        <dbReference type="EMBL" id="QDH78632.1"/>
    </source>
</evidence>
<evidence type="ECO:0000313" key="3">
    <source>
        <dbReference type="Proteomes" id="UP000316614"/>
    </source>
</evidence>
<name>A0A514CFN7_9BACT</name>
<reference evidence="2 3" key="1">
    <citation type="submission" date="2019-06" db="EMBL/GenBank/DDBJ databases">
        <title>Echinicola alkalisoli sp. nov. isolated from saline soil.</title>
        <authorList>
            <person name="Sun J.-Q."/>
            <person name="Xu L."/>
        </authorList>
    </citation>
    <scope>NUCLEOTIDE SEQUENCE [LARGE SCALE GENOMIC DNA]</scope>
    <source>
        <strain evidence="2 3">LN3S3</strain>
    </source>
</reference>
<dbReference type="Pfam" id="PF08818">
    <property type="entry name" value="DUF1801"/>
    <property type="match status" value="1"/>
</dbReference>
<organism evidence="2 3">
    <name type="scientific">Echinicola soli</name>
    <dbReference type="NCBI Taxonomy" id="2591634"/>
    <lineage>
        <taxon>Bacteria</taxon>
        <taxon>Pseudomonadati</taxon>
        <taxon>Bacteroidota</taxon>
        <taxon>Cytophagia</taxon>
        <taxon>Cytophagales</taxon>
        <taxon>Cyclobacteriaceae</taxon>
        <taxon>Echinicola</taxon>
    </lineage>
</organism>
<protein>
    <submittedName>
        <fullName evidence="2">DUF1801 domain-containing protein</fullName>
    </submittedName>
</protein>
<accession>A0A514CFN7</accession>
<dbReference type="InterPro" id="IPR014922">
    <property type="entry name" value="YdhG-like"/>
</dbReference>
<gene>
    <name evidence="2" type="ORF">FKX85_06125</name>
</gene>
<dbReference type="SUPFAM" id="SSF159888">
    <property type="entry name" value="YdhG-like"/>
    <property type="match status" value="1"/>
</dbReference>
<dbReference type="RefSeq" id="WP_141613886.1">
    <property type="nucleotide sequence ID" value="NZ_CP041253.1"/>
</dbReference>
<dbReference type="EMBL" id="CP041253">
    <property type="protein sequence ID" value="QDH78632.1"/>
    <property type="molecule type" value="Genomic_DNA"/>
</dbReference>
<evidence type="ECO:0000259" key="1">
    <source>
        <dbReference type="Pfam" id="PF08818"/>
    </source>
</evidence>
<dbReference type="OrthoDB" id="115213at2"/>